<reference evidence="2" key="1">
    <citation type="submission" date="2019-02" db="EMBL/GenBank/DDBJ databases">
        <authorList>
            <person name="Gruber-Vodicka R. H."/>
            <person name="Seah K. B. B."/>
        </authorList>
    </citation>
    <scope>NUCLEOTIDE SEQUENCE</scope>
    <source>
        <strain evidence="2">BECK_M6</strain>
        <strain evidence="1">BECK_M7</strain>
    </source>
</reference>
<evidence type="ECO:0000313" key="2">
    <source>
        <dbReference type="EMBL" id="VFJ94022.1"/>
    </source>
</evidence>
<gene>
    <name evidence="2" type="ORF">BECKLFY1418A_GA0070994_103620</name>
    <name evidence="1" type="ORF">BECKLFY1418B_GA0070995_10165</name>
</gene>
<proteinExistence type="predicted"/>
<evidence type="ECO:0000313" key="1">
    <source>
        <dbReference type="EMBL" id="VFJ89535.1"/>
    </source>
</evidence>
<dbReference type="AlphaFoldDB" id="A0A450UN98"/>
<protein>
    <submittedName>
        <fullName evidence="2">Uncharacterized protein</fullName>
    </submittedName>
</protein>
<accession>A0A450UN98</accession>
<sequence>MVLTIFDSEIKVKTLDEIQQLIDFLVVEKMVFDNEEGIRKRDRYIDDYLTSDSGFAINDSFGVLSIRKS</sequence>
<dbReference type="EMBL" id="CAADFF010000016">
    <property type="protein sequence ID" value="VFJ89535.1"/>
    <property type="molecule type" value="Genomic_DNA"/>
</dbReference>
<organism evidence="2">
    <name type="scientific">Candidatus Kentrum sp. LFY</name>
    <dbReference type="NCBI Taxonomy" id="2126342"/>
    <lineage>
        <taxon>Bacteria</taxon>
        <taxon>Pseudomonadati</taxon>
        <taxon>Pseudomonadota</taxon>
        <taxon>Gammaproteobacteria</taxon>
        <taxon>Candidatus Kentrum</taxon>
    </lineage>
</organism>
<name>A0A450UN98_9GAMM</name>
<dbReference type="EMBL" id="CAADFH010000036">
    <property type="protein sequence ID" value="VFJ94022.1"/>
    <property type="molecule type" value="Genomic_DNA"/>
</dbReference>